<dbReference type="InterPro" id="IPR050557">
    <property type="entry name" value="RTX_toxin/Mannuronan_C5-epim"/>
</dbReference>
<dbReference type="Pfam" id="PF13403">
    <property type="entry name" value="Hint_2"/>
    <property type="match status" value="1"/>
</dbReference>
<accession>A0A1G6JGA4</accession>
<keyword evidence="7" id="KW-0472">Membrane</keyword>
<evidence type="ECO:0000256" key="5">
    <source>
        <dbReference type="ARBA" id="ARBA00022737"/>
    </source>
</evidence>
<dbReference type="GO" id="GO:0005576">
    <property type="term" value="C:extracellular region"/>
    <property type="evidence" value="ECO:0007669"/>
    <property type="project" value="UniProtKB-SubCell"/>
</dbReference>
<keyword evidence="3" id="KW-0964">Secreted</keyword>
<evidence type="ECO:0000256" key="4">
    <source>
        <dbReference type="ARBA" id="ARBA00022656"/>
    </source>
</evidence>
<dbReference type="InterPro" id="IPR001343">
    <property type="entry name" value="Hemolysn_Ca-bd"/>
</dbReference>
<dbReference type="Gene3D" id="2.170.16.10">
    <property type="entry name" value="Hedgehog/Intein (Hint) domain"/>
    <property type="match status" value="1"/>
</dbReference>
<dbReference type="STRING" id="639004.SAMN04488239_101352"/>
<keyword evidence="6" id="KW-0843">Virulence</keyword>
<evidence type="ECO:0000313" key="10">
    <source>
        <dbReference type="EMBL" id="SDC17717.1"/>
    </source>
</evidence>
<evidence type="ECO:0000313" key="11">
    <source>
        <dbReference type="Proteomes" id="UP000199628"/>
    </source>
</evidence>
<reference evidence="11" key="1">
    <citation type="submission" date="2016-10" db="EMBL/GenBank/DDBJ databases">
        <authorList>
            <person name="Varghese N."/>
            <person name="Submissions S."/>
        </authorList>
    </citation>
    <scope>NUCLEOTIDE SEQUENCE [LARGE SCALE GENOMIC DNA]</scope>
    <source>
        <strain evidence="11">CGMCC 1.9108</strain>
    </source>
</reference>
<dbReference type="PANTHER" id="PTHR38340:SF1">
    <property type="entry name" value="S-LAYER PROTEIN"/>
    <property type="match status" value="1"/>
</dbReference>
<dbReference type="InterPro" id="IPR018511">
    <property type="entry name" value="Hemolysin-typ_Ca-bd_CS"/>
</dbReference>
<feature type="region of interest" description="Disordered" evidence="8">
    <location>
        <begin position="859"/>
        <end position="897"/>
    </location>
</feature>
<keyword evidence="11" id="KW-1185">Reference proteome</keyword>
<feature type="region of interest" description="Disordered" evidence="8">
    <location>
        <begin position="264"/>
        <end position="295"/>
    </location>
</feature>
<feature type="domain" description="Hedgehog/Intein (Hint)" evidence="9">
    <location>
        <begin position="1086"/>
        <end position="1232"/>
    </location>
</feature>
<proteinExistence type="predicted"/>
<dbReference type="PANTHER" id="PTHR38340">
    <property type="entry name" value="S-LAYER PROTEIN"/>
    <property type="match status" value="1"/>
</dbReference>
<dbReference type="InterPro" id="IPR011049">
    <property type="entry name" value="Serralysin-like_metalloprot_C"/>
</dbReference>
<dbReference type="SUPFAM" id="SSF51294">
    <property type="entry name" value="Hedgehog/intein (Hint) domain"/>
    <property type="match status" value="1"/>
</dbReference>
<dbReference type="GO" id="GO:0005509">
    <property type="term" value="F:calcium ion binding"/>
    <property type="evidence" value="ECO:0007669"/>
    <property type="project" value="InterPro"/>
</dbReference>
<evidence type="ECO:0000256" key="3">
    <source>
        <dbReference type="ARBA" id="ARBA00022525"/>
    </source>
</evidence>
<dbReference type="PRINTS" id="PR01488">
    <property type="entry name" value="RTXTOXINA"/>
</dbReference>
<keyword evidence="4" id="KW-0800">Toxin</keyword>
<dbReference type="Gene3D" id="2.150.10.10">
    <property type="entry name" value="Serralysin-like metalloprotease, C-terminal"/>
    <property type="match status" value="5"/>
</dbReference>
<evidence type="ECO:0000256" key="7">
    <source>
        <dbReference type="ARBA" id="ARBA00023136"/>
    </source>
</evidence>
<dbReference type="InterPro" id="IPR028992">
    <property type="entry name" value="Hedgehog/Intein_dom"/>
</dbReference>
<feature type="compositionally biased region" description="Pro residues" evidence="8">
    <location>
        <begin position="863"/>
        <end position="882"/>
    </location>
</feature>
<comment type="subcellular location">
    <subcellularLocation>
        <location evidence="1">Membrane</location>
    </subcellularLocation>
    <subcellularLocation>
        <location evidence="2">Secreted</location>
    </subcellularLocation>
</comment>
<organism evidence="10 11">
    <name type="scientific">Ruegeria marina</name>
    <dbReference type="NCBI Taxonomy" id="639004"/>
    <lineage>
        <taxon>Bacteria</taxon>
        <taxon>Pseudomonadati</taxon>
        <taxon>Pseudomonadota</taxon>
        <taxon>Alphaproteobacteria</taxon>
        <taxon>Rhodobacterales</taxon>
        <taxon>Roseobacteraceae</taxon>
        <taxon>Ruegeria</taxon>
    </lineage>
</organism>
<evidence type="ECO:0000259" key="9">
    <source>
        <dbReference type="Pfam" id="PF13403"/>
    </source>
</evidence>
<sequence>MATNFDNPYSANLIGLWDFRPGAEANDTGLDDGIAQDGTPVNDPAFSAGWIYTGYPDQRMDIDDGDDDQFDLEEGTIVTSFRYFGGNSALSEGPYTVLSRGVEDSGNVDDGQGTTPGADSGFFEVRVTDDGAVEVLHRSNGIEEVLSTSSGFFVAGDVVTVTYSWSEYGLDMKVLNETQGTQTMVSSDQTGMTLDVTTGDEQSFTIGAREATEGVFDQNFDGGIDYVAVLDAPVLGQLNGIVEGTPGDDTIDLGYTGDPEGDMIDNGDAVDPTHGPDDDVVDAGPGDDSIDAGEGDDTVYAGSGNDTVNGEAGDDLLIGDSNAPGGGAGGSTREVFEWFRAPDPDDGGAIDDEDDLSGGFTQNTGGVDVTFSVLNADAGVTTEFSTQEQFVGNIDTNGPSATDDSSMESELNGQSNTGTYQLEFSEAVTNVSFRINDIDGDGQARVQAFDVNGDPITVNIAGGLNVTESDDNGVAGNETATGDGGYADPNNSNYSILVTIPGPVARLTIEHGQAGPNPSEISVSDVYFDVPNTDTGVDGNDSMTGGDGNDTLIGEGGDDTLIGGDGNDSVDGGDGNDVIDTTGSLSGNLPDRGFPAYGGFPAVPADPFVDDDRDTVDGGDGNDIIVTGDDTDLITGGAGNDSIDGGLDDDTIDGGDGNDFIVGSEGADSISAGDGDDIVYGGLDPIFPDRLNIRDDGSDGAPDPETTNGLDFIDGGAGNDTLYGQDDNDTILGGSGNDWIDGGIDQDSLDGGDGNDTLLGGHGEDEIHGGTGNDLILGGTEADILHGDDDRDTIGAGIGDTLYGGEGGNDYDIAIATGLAVVNYDLGDPTGESGTITYFNDDLSVAGTAEFSEIENVLVIGNPTPPPGSGPTPPPGSGPTPPDSFDGIVEGTSGNDTIDLGYTGDPDGDMVDGDDAVAPLVDEQDVIIAGGGDDLVYGGLDTDVIFAGDGDDTVYGEEGGDAIDGGAGNDYLDGGAGRDIVAGGDGDDTISGSNDNPDDGGDILAGQFGDDRFVNIGIGEVIIGGEDADGLDEDVLDLTGAGVPGGSVTVEYDPTDGEAGTVRFFDGSGTEVGTSTFSEIETVILPCFTPGTRIATPKGERLVEELQIGDRVITRDNGIQAIRWIGARRLSGAELARAGHLNPVLIRQGALGGGLPERDMMVSPNHRILVANDKTALYFEEREVLVAAKHLVGLDGVDIVEMSEVTYIHFMFDQHEVVLSDGAWTESFQPGDQTLAGLGKAQRNEIFELFPELKTVEGIEAYAAARRSLKKHEARLLI</sequence>
<dbReference type="PROSITE" id="PS50817">
    <property type="entry name" value="INTEIN_N_TER"/>
    <property type="match status" value="1"/>
</dbReference>
<dbReference type="InterPro" id="IPR036844">
    <property type="entry name" value="Hint_dom_sf"/>
</dbReference>
<dbReference type="AlphaFoldDB" id="A0A1G6JGA4"/>
<dbReference type="Pfam" id="PF00353">
    <property type="entry name" value="HemolysinCabind"/>
    <property type="match status" value="8"/>
</dbReference>
<dbReference type="PRINTS" id="PR00313">
    <property type="entry name" value="CABNDNGRPT"/>
</dbReference>
<dbReference type="GO" id="GO:0090729">
    <property type="term" value="F:toxin activity"/>
    <property type="evidence" value="ECO:0007669"/>
    <property type="project" value="UniProtKB-KW"/>
</dbReference>
<dbReference type="InterPro" id="IPR006141">
    <property type="entry name" value="Intein_N"/>
</dbReference>
<dbReference type="PROSITE" id="PS00330">
    <property type="entry name" value="HEMOLYSIN_CALCIUM"/>
    <property type="match status" value="5"/>
</dbReference>
<dbReference type="GO" id="GO:0016539">
    <property type="term" value="P:intein-mediated protein splicing"/>
    <property type="evidence" value="ECO:0007669"/>
    <property type="project" value="InterPro"/>
</dbReference>
<dbReference type="SUPFAM" id="SSF51120">
    <property type="entry name" value="beta-Roll"/>
    <property type="match status" value="5"/>
</dbReference>
<evidence type="ECO:0000256" key="1">
    <source>
        <dbReference type="ARBA" id="ARBA00004370"/>
    </source>
</evidence>
<dbReference type="InterPro" id="IPR003995">
    <property type="entry name" value="RTX_toxin_determinant-A"/>
</dbReference>
<dbReference type="GO" id="GO:0016020">
    <property type="term" value="C:membrane"/>
    <property type="evidence" value="ECO:0007669"/>
    <property type="project" value="UniProtKB-SubCell"/>
</dbReference>
<gene>
    <name evidence="10" type="ORF">SAMN04488239_101352</name>
</gene>
<evidence type="ECO:0000256" key="8">
    <source>
        <dbReference type="SAM" id="MobiDB-lite"/>
    </source>
</evidence>
<protein>
    <submittedName>
        <fullName evidence="10">Ca2+-binding protein, RTX toxin-related</fullName>
    </submittedName>
</protein>
<keyword evidence="5" id="KW-0677">Repeat</keyword>
<name>A0A1G6JGA4_9RHOB</name>
<evidence type="ECO:0000256" key="6">
    <source>
        <dbReference type="ARBA" id="ARBA00023026"/>
    </source>
</evidence>
<dbReference type="EMBL" id="FMZV01000001">
    <property type="protein sequence ID" value="SDC17717.1"/>
    <property type="molecule type" value="Genomic_DNA"/>
</dbReference>
<dbReference type="Proteomes" id="UP000199628">
    <property type="component" value="Unassembled WGS sequence"/>
</dbReference>
<dbReference type="RefSeq" id="WP_245706302.1">
    <property type="nucleotide sequence ID" value="NZ_FMZV01000001.1"/>
</dbReference>
<evidence type="ECO:0000256" key="2">
    <source>
        <dbReference type="ARBA" id="ARBA00004613"/>
    </source>
</evidence>
<feature type="region of interest" description="Disordered" evidence="8">
    <location>
        <begin position="693"/>
        <end position="774"/>
    </location>
</feature>